<keyword evidence="13" id="KW-0349">Heme</keyword>
<name>A0A8J2VSY1_9BACL</name>
<dbReference type="Pfam" id="PF00116">
    <property type="entry name" value="COX2"/>
    <property type="match status" value="1"/>
</dbReference>
<dbReference type="Gene3D" id="1.10.287.90">
    <property type="match status" value="1"/>
</dbReference>
<gene>
    <name evidence="20" type="primary">ctaC</name>
    <name evidence="20" type="ORF">GCM10011391_19770</name>
</gene>
<dbReference type="InterPro" id="IPR009056">
    <property type="entry name" value="Cyt_c-like_dom"/>
</dbReference>
<proteinExistence type="inferred from homology"/>
<comment type="subcellular location">
    <subcellularLocation>
        <location evidence="14">Cell membrane</location>
        <topology evidence="14">Multi-pass membrane protein</topology>
    </subcellularLocation>
    <subcellularLocation>
        <location evidence="1">Membrane</location>
        <topology evidence="1">Multi-pass membrane protein</topology>
    </subcellularLocation>
</comment>
<comment type="function">
    <text evidence="12 15">Subunits I and II form the functional core of the enzyme complex. Electrons originating in cytochrome c are transferred via heme a and Cu(A) to the binuclear center formed by heme a3 and Cu(B).</text>
</comment>
<evidence type="ECO:0000313" key="21">
    <source>
        <dbReference type="Proteomes" id="UP000628775"/>
    </source>
</evidence>
<evidence type="ECO:0000256" key="9">
    <source>
        <dbReference type="ARBA" id="ARBA00023004"/>
    </source>
</evidence>
<reference evidence="20" key="2">
    <citation type="submission" date="2020-09" db="EMBL/GenBank/DDBJ databases">
        <authorList>
            <person name="Sun Q."/>
            <person name="Zhou Y."/>
        </authorList>
    </citation>
    <scope>NUCLEOTIDE SEQUENCE</scope>
    <source>
        <strain evidence="20">CGMCC 1.15371</strain>
    </source>
</reference>
<dbReference type="PROSITE" id="PS50857">
    <property type="entry name" value="COX2_CUA"/>
    <property type="match status" value="1"/>
</dbReference>
<evidence type="ECO:0000256" key="3">
    <source>
        <dbReference type="ARBA" id="ARBA00022448"/>
    </source>
</evidence>
<evidence type="ECO:0000256" key="16">
    <source>
        <dbReference type="SAM" id="Phobius"/>
    </source>
</evidence>
<dbReference type="InterPro" id="IPR045187">
    <property type="entry name" value="CcO_II"/>
</dbReference>
<feature type="transmembrane region" description="Helical" evidence="16">
    <location>
        <begin position="45"/>
        <end position="69"/>
    </location>
</feature>
<dbReference type="CDD" id="cd04213">
    <property type="entry name" value="CuRO_CcO_Caa3_II"/>
    <property type="match status" value="1"/>
</dbReference>
<evidence type="ECO:0000256" key="13">
    <source>
        <dbReference type="PROSITE-ProRule" id="PRU00433"/>
    </source>
</evidence>
<dbReference type="SUPFAM" id="SSF81464">
    <property type="entry name" value="Cytochrome c oxidase subunit II-like, transmembrane region"/>
    <property type="match status" value="1"/>
</dbReference>
<keyword evidence="3 14" id="KW-0813">Transport</keyword>
<keyword evidence="21" id="KW-1185">Reference proteome</keyword>
<dbReference type="InterPro" id="IPR011759">
    <property type="entry name" value="Cyt_c_oxidase_su2_TM_dom"/>
</dbReference>
<comment type="cofactor">
    <cofactor evidence="15">
        <name>Cu cation</name>
        <dbReference type="ChEBI" id="CHEBI:23378"/>
    </cofactor>
    <text evidence="15">Binds a copper A center.</text>
</comment>
<comment type="catalytic activity">
    <reaction evidence="15">
        <text>4 Fe(II)-[cytochrome c] + O2 + 8 H(+)(in) = 4 Fe(III)-[cytochrome c] + 2 H2O + 4 H(+)(out)</text>
        <dbReference type="Rhea" id="RHEA:11436"/>
        <dbReference type="Rhea" id="RHEA-COMP:10350"/>
        <dbReference type="Rhea" id="RHEA-COMP:14399"/>
        <dbReference type="ChEBI" id="CHEBI:15377"/>
        <dbReference type="ChEBI" id="CHEBI:15378"/>
        <dbReference type="ChEBI" id="CHEBI:15379"/>
        <dbReference type="ChEBI" id="CHEBI:29033"/>
        <dbReference type="ChEBI" id="CHEBI:29034"/>
        <dbReference type="EC" id="7.1.1.9"/>
    </reaction>
</comment>
<dbReference type="GO" id="GO:0020037">
    <property type="term" value="F:heme binding"/>
    <property type="evidence" value="ECO:0007669"/>
    <property type="project" value="InterPro"/>
</dbReference>
<dbReference type="GO" id="GO:0042773">
    <property type="term" value="P:ATP synthesis coupled electron transport"/>
    <property type="evidence" value="ECO:0007669"/>
    <property type="project" value="TreeGrafter"/>
</dbReference>
<dbReference type="NCBIfam" id="TIGR02866">
    <property type="entry name" value="CoxB"/>
    <property type="match status" value="1"/>
</dbReference>
<dbReference type="PROSITE" id="PS51257">
    <property type="entry name" value="PROKAR_LIPOPROTEIN"/>
    <property type="match status" value="1"/>
</dbReference>
<dbReference type="EC" id="7.1.1.9" evidence="15"/>
<dbReference type="InterPro" id="IPR002429">
    <property type="entry name" value="CcO_II-like_C"/>
</dbReference>
<dbReference type="SUPFAM" id="SSF49503">
    <property type="entry name" value="Cupredoxins"/>
    <property type="match status" value="1"/>
</dbReference>
<dbReference type="GO" id="GO:0005507">
    <property type="term" value="F:copper ion binding"/>
    <property type="evidence" value="ECO:0007669"/>
    <property type="project" value="InterPro"/>
</dbReference>
<dbReference type="PANTHER" id="PTHR22888:SF10">
    <property type="entry name" value="CYTOCHROME C OXIDASE SUBUNIT 2"/>
    <property type="match status" value="1"/>
</dbReference>
<evidence type="ECO:0000256" key="14">
    <source>
        <dbReference type="RuleBase" id="RU000456"/>
    </source>
</evidence>
<dbReference type="InterPro" id="IPR008972">
    <property type="entry name" value="Cupredoxin"/>
</dbReference>
<dbReference type="PANTHER" id="PTHR22888">
    <property type="entry name" value="CYTOCHROME C OXIDASE, SUBUNIT II"/>
    <property type="match status" value="1"/>
</dbReference>
<protein>
    <recommendedName>
        <fullName evidence="15">Cytochrome c oxidase subunit 2</fullName>
        <ecNumber evidence="15">7.1.1.9</ecNumber>
    </recommendedName>
</protein>
<evidence type="ECO:0000256" key="2">
    <source>
        <dbReference type="ARBA" id="ARBA00007866"/>
    </source>
</evidence>
<feature type="domain" description="Cytochrome oxidase subunit II transmembrane region profile" evidence="18">
    <location>
        <begin position="23"/>
        <end position="121"/>
    </location>
</feature>
<keyword evidence="4 14" id="KW-0679">Respiratory chain</keyword>
<evidence type="ECO:0000256" key="7">
    <source>
        <dbReference type="ARBA" id="ARBA00022982"/>
    </source>
</evidence>
<feature type="domain" description="Cytochrome c" evidence="19">
    <location>
        <begin position="250"/>
        <end position="341"/>
    </location>
</feature>
<keyword evidence="9 13" id="KW-0408">Iron</keyword>
<evidence type="ECO:0000259" key="18">
    <source>
        <dbReference type="PROSITE" id="PS50999"/>
    </source>
</evidence>
<comment type="similarity">
    <text evidence="2 14">Belongs to the cytochrome c oxidase subunit 2 family.</text>
</comment>
<evidence type="ECO:0000313" key="20">
    <source>
        <dbReference type="EMBL" id="GGE41073.1"/>
    </source>
</evidence>
<evidence type="ECO:0000259" key="17">
    <source>
        <dbReference type="PROSITE" id="PS50857"/>
    </source>
</evidence>
<evidence type="ECO:0000256" key="11">
    <source>
        <dbReference type="ARBA" id="ARBA00023136"/>
    </source>
</evidence>
<dbReference type="InterPro" id="IPR014222">
    <property type="entry name" value="Cyt_c_oxidase_su2"/>
</dbReference>
<dbReference type="AlphaFoldDB" id="A0A8J2VSY1"/>
<keyword evidence="7 14" id="KW-0249">Electron transport</keyword>
<dbReference type="Gene3D" id="2.60.40.420">
    <property type="entry name" value="Cupredoxins - blue copper proteins"/>
    <property type="match status" value="1"/>
</dbReference>
<feature type="transmembrane region" description="Helical" evidence="16">
    <location>
        <begin position="89"/>
        <end position="112"/>
    </location>
</feature>
<keyword evidence="8 16" id="KW-1133">Transmembrane helix</keyword>
<evidence type="ECO:0000256" key="1">
    <source>
        <dbReference type="ARBA" id="ARBA00004141"/>
    </source>
</evidence>
<evidence type="ECO:0000259" key="19">
    <source>
        <dbReference type="PROSITE" id="PS51007"/>
    </source>
</evidence>
<keyword evidence="11 16" id="KW-0472">Membrane</keyword>
<evidence type="ECO:0000256" key="6">
    <source>
        <dbReference type="ARBA" id="ARBA00022723"/>
    </source>
</evidence>
<keyword evidence="10 15" id="KW-0186">Copper</keyword>
<dbReference type="RefSeq" id="WP_188692925.1">
    <property type="nucleotide sequence ID" value="NZ_BMIR01000008.1"/>
</dbReference>
<accession>A0A8J2VSY1</accession>
<sequence length="344" mass="38065">MKKKWQHLLRFLPLVALMALLSACGKEGVSALKPMGDEAHEEAKLMILSIAIMVIVVLVVGIIFTYVVIKFRKRKNQEEYIPRQVEGSAVLEVIWTVIPIILLAILAVPTVAKTFSVSDTTSKSVKKDALVINVTANQFWWEFEYPDQKIVTGEEVVIPKGQDVIFKLTSKDTTHAFWVPALGGKVDVNPGQTTQLKLEADKEGTYSGRCAELCGASHALMYFNVKAVSKADFKSWVSEMKAGPSDPTSVSAKQGQELFKNNCMSCHAVGNKDAGIAPNLTNFADRQNIAGFLDHNKKNLEKWIWDPQAEKPGATMPKRGANNNLSKDQIQQIADYLFTLSVKQ</sequence>
<dbReference type="GO" id="GO:0004129">
    <property type="term" value="F:cytochrome-c oxidase activity"/>
    <property type="evidence" value="ECO:0007669"/>
    <property type="project" value="UniProtKB-EC"/>
</dbReference>
<reference evidence="20" key="1">
    <citation type="journal article" date="2014" name="Int. J. Syst. Evol. Microbiol.">
        <title>Complete genome sequence of Corynebacterium casei LMG S-19264T (=DSM 44701T), isolated from a smear-ripened cheese.</title>
        <authorList>
            <consortium name="US DOE Joint Genome Institute (JGI-PGF)"/>
            <person name="Walter F."/>
            <person name="Albersmeier A."/>
            <person name="Kalinowski J."/>
            <person name="Ruckert C."/>
        </authorList>
    </citation>
    <scope>NUCLEOTIDE SEQUENCE</scope>
    <source>
        <strain evidence="20">CGMCC 1.15371</strain>
    </source>
</reference>
<evidence type="ECO:0000256" key="4">
    <source>
        <dbReference type="ARBA" id="ARBA00022660"/>
    </source>
</evidence>
<dbReference type="PROSITE" id="PS50999">
    <property type="entry name" value="COX2_TM"/>
    <property type="match status" value="1"/>
</dbReference>
<dbReference type="Proteomes" id="UP000628775">
    <property type="component" value="Unassembled WGS sequence"/>
</dbReference>
<evidence type="ECO:0000256" key="15">
    <source>
        <dbReference type="RuleBase" id="RU004024"/>
    </source>
</evidence>
<feature type="domain" description="Cytochrome oxidase subunit II copper A binding" evidence="17">
    <location>
        <begin position="127"/>
        <end position="239"/>
    </location>
</feature>
<dbReference type="InterPro" id="IPR034236">
    <property type="entry name" value="CuRO_CcO_Caa3_II"/>
</dbReference>
<organism evidence="20 21">
    <name type="scientific">Pullulanibacillus camelliae</name>
    <dbReference type="NCBI Taxonomy" id="1707096"/>
    <lineage>
        <taxon>Bacteria</taxon>
        <taxon>Bacillati</taxon>
        <taxon>Bacillota</taxon>
        <taxon>Bacilli</taxon>
        <taxon>Bacillales</taxon>
        <taxon>Sporolactobacillaceae</taxon>
        <taxon>Pullulanibacillus</taxon>
    </lineage>
</organism>
<dbReference type="GO" id="GO:0005886">
    <property type="term" value="C:plasma membrane"/>
    <property type="evidence" value="ECO:0007669"/>
    <property type="project" value="UniProtKB-SubCell"/>
</dbReference>
<dbReference type="Pfam" id="PF00034">
    <property type="entry name" value="Cytochrom_C"/>
    <property type="match status" value="1"/>
</dbReference>
<keyword evidence="5 14" id="KW-0812">Transmembrane</keyword>
<evidence type="ECO:0000256" key="8">
    <source>
        <dbReference type="ARBA" id="ARBA00022989"/>
    </source>
</evidence>
<dbReference type="InterPro" id="IPR036257">
    <property type="entry name" value="Cyt_c_oxidase_su2_TM_sf"/>
</dbReference>
<comment type="caution">
    <text evidence="20">The sequence shown here is derived from an EMBL/GenBank/DDBJ whole genome shotgun (WGS) entry which is preliminary data.</text>
</comment>
<evidence type="ECO:0000256" key="12">
    <source>
        <dbReference type="ARBA" id="ARBA00024688"/>
    </source>
</evidence>
<dbReference type="GO" id="GO:0016491">
    <property type="term" value="F:oxidoreductase activity"/>
    <property type="evidence" value="ECO:0007669"/>
    <property type="project" value="InterPro"/>
</dbReference>
<dbReference type="EMBL" id="BMIR01000008">
    <property type="protein sequence ID" value="GGE41073.1"/>
    <property type="molecule type" value="Genomic_DNA"/>
</dbReference>
<keyword evidence="6 13" id="KW-0479">Metal-binding</keyword>
<evidence type="ECO:0000256" key="10">
    <source>
        <dbReference type="ARBA" id="ARBA00023008"/>
    </source>
</evidence>
<dbReference type="Pfam" id="PF02790">
    <property type="entry name" value="COX2_TM"/>
    <property type="match status" value="1"/>
</dbReference>
<dbReference type="PROSITE" id="PS51007">
    <property type="entry name" value="CYTC"/>
    <property type="match status" value="1"/>
</dbReference>
<dbReference type="PRINTS" id="PR01166">
    <property type="entry name" value="CYCOXIDASEII"/>
</dbReference>
<evidence type="ECO:0000256" key="5">
    <source>
        <dbReference type="ARBA" id="ARBA00022692"/>
    </source>
</evidence>